<comment type="subcellular location">
    <subcellularLocation>
        <location evidence="1">Membrane</location>
        <topology evidence="1">Single-pass membrane protein</topology>
    </subcellularLocation>
</comment>
<dbReference type="Pfam" id="PF03672">
    <property type="entry name" value="UPF0154"/>
    <property type="match status" value="1"/>
</dbReference>
<dbReference type="GO" id="GO:0016020">
    <property type="term" value="C:membrane"/>
    <property type="evidence" value="ECO:0007669"/>
    <property type="project" value="UniProtKB-SubCell"/>
</dbReference>
<evidence type="ECO:0000313" key="6">
    <source>
        <dbReference type="EMBL" id="KEO46896.1"/>
    </source>
</evidence>
<gene>
    <name evidence="6" type="ORF">DL07_00505</name>
</gene>
<evidence type="ECO:0000256" key="2">
    <source>
        <dbReference type="ARBA" id="ARBA00006694"/>
    </source>
</evidence>
<comment type="caution">
    <text evidence="6">The sequence shown here is derived from an EMBL/GenBank/DDBJ whole genome shotgun (WGS) entry which is preliminary data.</text>
</comment>
<name>A0A074JHL1_STRSL</name>
<proteinExistence type="inferred from homology"/>
<accession>A0A074JHL1</accession>
<dbReference type="AlphaFoldDB" id="A0A074JHL1"/>
<organism evidence="6 7">
    <name type="scientific">Streptococcus salivarius</name>
    <dbReference type="NCBI Taxonomy" id="1304"/>
    <lineage>
        <taxon>Bacteria</taxon>
        <taxon>Bacillati</taxon>
        <taxon>Bacillota</taxon>
        <taxon>Bacilli</taxon>
        <taxon>Lactobacillales</taxon>
        <taxon>Streptococcaceae</taxon>
        <taxon>Streptococcus</taxon>
    </lineage>
</organism>
<comment type="similarity">
    <text evidence="2">Belongs to the UPF0154 family.</text>
</comment>
<evidence type="ECO:0000313" key="7">
    <source>
        <dbReference type="Proteomes" id="UP000027855"/>
    </source>
</evidence>
<dbReference type="RefSeq" id="WP_037600250.1">
    <property type="nucleotide sequence ID" value="NZ_JADMQU010000004.1"/>
</dbReference>
<evidence type="ECO:0000256" key="3">
    <source>
        <dbReference type="ARBA" id="ARBA00022692"/>
    </source>
</evidence>
<evidence type="ECO:0000256" key="5">
    <source>
        <dbReference type="ARBA" id="ARBA00023136"/>
    </source>
</evidence>
<protein>
    <submittedName>
        <fullName evidence="6">Uncharacterized protein</fullName>
    </submittedName>
</protein>
<dbReference type="EMBL" id="JJMT01000001">
    <property type="protein sequence ID" value="KEO46896.1"/>
    <property type="molecule type" value="Genomic_DNA"/>
</dbReference>
<sequence length="83" mass="9402">MNTVLWIILVFVALLGGFYGGAYFARKQMEKELAENPRLNVDAVRTMMSAAGQKPNEAKVRQTYNQIIKQQKQALADSNKKKK</sequence>
<evidence type="ECO:0000256" key="4">
    <source>
        <dbReference type="ARBA" id="ARBA00022989"/>
    </source>
</evidence>
<keyword evidence="5" id="KW-0472">Membrane</keyword>
<keyword evidence="3" id="KW-0812">Transmembrane</keyword>
<evidence type="ECO:0000256" key="1">
    <source>
        <dbReference type="ARBA" id="ARBA00004167"/>
    </source>
</evidence>
<dbReference type="Proteomes" id="UP000027855">
    <property type="component" value="Unassembled WGS sequence"/>
</dbReference>
<dbReference type="InterPro" id="IPR005359">
    <property type="entry name" value="UPF0154"/>
</dbReference>
<reference evidence="6 7" key="1">
    <citation type="submission" date="2014-04" db="EMBL/GenBank/DDBJ databases">
        <title>Variable characteristics of bacteriocin-producing Streptococcus salivarius strains isolated from Malaysian subjects.</title>
        <authorList>
            <person name="Philip K."/>
            <person name="Barbour A."/>
        </authorList>
    </citation>
    <scope>NUCLEOTIDE SEQUENCE [LARGE SCALE GENOMIC DNA]</scope>
    <source>
        <strain evidence="6 7">NU10</strain>
    </source>
</reference>
<keyword evidence="4" id="KW-1133">Transmembrane helix</keyword>